<proteinExistence type="predicted"/>
<dbReference type="PANTHER" id="PTHR30029">
    <property type="entry name" value="STAGE V SPORULATION PROTEIN R"/>
    <property type="match status" value="1"/>
</dbReference>
<feature type="domain" description="SpoVR protein-like N-terminal" evidence="1">
    <location>
        <begin position="17"/>
        <end position="441"/>
    </location>
</feature>
<reference evidence="5 7" key="2">
    <citation type="submission" date="2018-01" db="EMBL/GenBank/DDBJ databases">
        <title>Whole genome sequence of Azospirillum brasilense REC3 isolated from strawberry roots.</title>
        <authorList>
            <person name="Fontana C.A."/>
            <person name="Salazar S.M."/>
            <person name="Bassi D."/>
            <person name="Puglisi E."/>
            <person name="Lovaisa N.C."/>
            <person name="Toffoli L.M."/>
            <person name="Pedraza R."/>
            <person name="Cocconcelli P.S."/>
        </authorList>
    </citation>
    <scope>NUCLEOTIDE SEQUENCE [LARGE SCALE GENOMIC DNA]</scope>
    <source>
        <strain evidence="5 7">REC3</strain>
    </source>
</reference>
<reference evidence="4 8" key="3">
    <citation type="submission" date="2024-11" db="EMBL/GenBank/DDBJ databases">
        <title>Draft genome sequences of two bacteria associated to sugarcane roots in Colombia.</title>
        <authorList>
            <person name="Pardo-Diaz S."/>
            <person name="Masmela-Mendoza J."/>
            <person name="Delgadillo-Duran P."/>
            <person name="Bautista E.J."/>
            <person name="Rojas-Tapias D.F."/>
        </authorList>
    </citation>
    <scope>NUCLEOTIDE SEQUENCE [LARGE SCALE GENOMIC DNA]</scope>
    <source>
        <strain evidence="4 8">Ap18</strain>
    </source>
</reference>
<dbReference type="EMBL" id="JBJLSN010000006">
    <property type="protein sequence ID" value="MFL7900791.1"/>
    <property type="molecule type" value="Genomic_DNA"/>
</dbReference>
<dbReference type="NCBIfam" id="NF008737">
    <property type="entry name" value="PRK11767.1"/>
    <property type="match status" value="1"/>
</dbReference>
<evidence type="ECO:0000313" key="4">
    <source>
        <dbReference type="EMBL" id="MFL7900791.1"/>
    </source>
</evidence>
<accession>A0A060DJP9</accession>
<dbReference type="PANTHER" id="PTHR30029:SF2">
    <property type="entry name" value="STAGE V SPORULATION PROTEIN R"/>
    <property type="match status" value="1"/>
</dbReference>
<gene>
    <name evidence="3" type="ORF">ABAZ39_02470</name>
    <name evidence="4" type="ORF">ACJ41P_06630</name>
    <name evidence="5" type="ORF">C1S70_04415</name>
</gene>
<dbReference type="Proteomes" id="UP000236268">
    <property type="component" value="Unassembled WGS sequence"/>
</dbReference>
<dbReference type="AlphaFoldDB" id="A0A060DJP9"/>
<dbReference type="RefSeq" id="WP_038526379.1">
    <property type="nucleotide sequence ID" value="NZ_CP007793.1"/>
</dbReference>
<dbReference type="EMBL" id="POWG01000003">
    <property type="protein sequence ID" value="PNR00089.1"/>
    <property type="molecule type" value="Genomic_DNA"/>
</dbReference>
<name>A0A060DJP9_9PROT</name>
<dbReference type="KEGG" id="abq:ABAZ39_02470"/>
<protein>
    <submittedName>
        <fullName evidence="3">SpoVR family protein</fullName>
    </submittedName>
</protein>
<dbReference type="InterPro" id="IPR056174">
    <property type="entry name" value="SpoVR_N"/>
</dbReference>
<evidence type="ECO:0000259" key="1">
    <source>
        <dbReference type="Pfam" id="PF04293"/>
    </source>
</evidence>
<evidence type="ECO:0000313" key="7">
    <source>
        <dbReference type="Proteomes" id="UP000236268"/>
    </source>
</evidence>
<dbReference type="OrthoDB" id="9784270at2"/>
<dbReference type="Pfam" id="PF24755">
    <property type="entry name" value="SpoVR_C"/>
    <property type="match status" value="1"/>
</dbReference>
<feature type="domain" description="SpoVR-like C-terminal" evidence="2">
    <location>
        <begin position="445"/>
        <end position="498"/>
    </location>
</feature>
<dbReference type="Proteomes" id="UP000027186">
    <property type="component" value="Chromosome"/>
</dbReference>
<sequence>MSAVIDKPDSLLYDGADWDYDQIKRVYDAIEDIALKDMGLNVYPNQIEVITAEQMLDAYSSIGMPLMYKHWSFGKHFARDEMLYRKGYRGLAYEIVINSSPCISYIMEENTMTMQTLVIAHAAFGHNHFFKNNQLFQQWTDAEGILDYLEFAKSYIAQCEDRYGHHAVERVLDAAHALMNQGVHKYPKKRSLDLRLEQKRERERQEYQEQTFNDLWRTVPKVAIGGNRPSKSVSERKKLLGLPEENLLYFLEKKAPRLEHWQREILRIVRHMAQYFYPQKQTKLMNEGCATYTHYTILNEMHRRGMISEGAMLEFLHSHTSVVFQPEFDDQRFSGINPYALGFAMMQDIQRIAETPTDEDRYWFPDLAGRGDGMGALRDAWANFRDESFVLQYLSPHLMRKFKMFSVRDDAEDPYLLVENIHNERGYRGIRKLLARQYDLGFLEPDIQIVDVDLAGDRKLILHHRVTNGVLLDESDAKAVLRHIANLWGYEVQLVEVSALSDAILKEHAVTAPSGIGG</sequence>
<accession>A0A2K1G5M7</accession>
<evidence type="ECO:0000313" key="6">
    <source>
        <dbReference type="Proteomes" id="UP000027186"/>
    </source>
</evidence>
<dbReference type="Proteomes" id="UP001628281">
    <property type="component" value="Unassembled WGS sequence"/>
</dbReference>
<evidence type="ECO:0000313" key="8">
    <source>
        <dbReference type="Proteomes" id="UP001628281"/>
    </source>
</evidence>
<keyword evidence="8" id="KW-1185">Reference proteome</keyword>
<evidence type="ECO:0000313" key="5">
    <source>
        <dbReference type="EMBL" id="PNR00089.1"/>
    </source>
</evidence>
<reference evidence="3 6" key="1">
    <citation type="journal article" date="2014" name="Genome Announc.">
        <title>Complete Genome Sequence of the Model Rhizosphere Strain Azospirillum brasilense Az39, Successfully Applied in Agriculture.</title>
        <authorList>
            <person name="Rivera D."/>
            <person name="Revale S."/>
            <person name="Molina R."/>
            <person name="Gualpa J."/>
            <person name="Puente M."/>
            <person name="Maroniche G."/>
            <person name="Paris G."/>
            <person name="Baker D."/>
            <person name="Clavijo B."/>
            <person name="McLay K."/>
            <person name="Spaepen S."/>
            <person name="Perticari A."/>
            <person name="Vazquez M."/>
            <person name="Wisniewski-Dye F."/>
            <person name="Watkins C."/>
            <person name="Martinez-Abarca F."/>
            <person name="Vanderleyden J."/>
            <person name="Cassan F."/>
        </authorList>
    </citation>
    <scope>NUCLEOTIDE SEQUENCE [LARGE SCALE GENOMIC DNA]</scope>
    <source>
        <strain evidence="3 6">Az39</strain>
    </source>
</reference>
<evidence type="ECO:0000313" key="3">
    <source>
        <dbReference type="EMBL" id="AIB10899.1"/>
    </source>
</evidence>
<dbReference type="InterPro" id="IPR057270">
    <property type="entry name" value="Ycgb-like"/>
</dbReference>
<dbReference type="EMBL" id="CP007793">
    <property type="protein sequence ID" value="AIB10899.1"/>
    <property type="molecule type" value="Genomic_DNA"/>
</dbReference>
<organism evidence="3 6">
    <name type="scientific">Azospirillum argentinense</name>
    <dbReference type="NCBI Taxonomy" id="2970906"/>
    <lineage>
        <taxon>Bacteria</taxon>
        <taxon>Pseudomonadati</taxon>
        <taxon>Pseudomonadota</taxon>
        <taxon>Alphaproteobacteria</taxon>
        <taxon>Rhodospirillales</taxon>
        <taxon>Azospirillaceae</taxon>
        <taxon>Azospirillum</taxon>
    </lineage>
</organism>
<dbReference type="InterPro" id="IPR057008">
    <property type="entry name" value="SpoVR-like_C"/>
</dbReference>
<dbReference type="Pfam" id="PF04293">
    <property type="entry name" value="SpoVR"/>
    <property type="match status" value="1"/>
</dbReference>
<evidence type="ECO:0000259" key="2">
    <source>
        <dbReference type="Pfam" id="PF24755"/>
    </source>
</evidence>
<dbReference type="InterPro" id="IPR007390">
    <property type="entry name" value="Spore_V_R"/>
</dbReference>